<organism evidence="1 2">
    <name type="scientific">Xanthomonas axonopodis pv. clitoriae</name>
    <dbReference type="NCBI Taxonomy" id="487828"/>
    <lineage>
        <taxon>Bacteria</taxon>
        <taxon>Pseudomonadati</taxon>
        <taxon>Pseudomonadota</taxon>
        <taxon>Gammaproteobacteria</taxon>
        <taxon>Lysobacterales</taxon>
        <taxon>Lysobacteraceae</taxon>
        <taxon>Xanthomonas</taxon>
    </lineage>
</organism>
<dbReference type="RefSeq" id="WP_139369988.1">
    <property type="nucleotide sequence ID" value="NZ_LOKA01000080.1"/>
</dbReference>
<protein>
    <submittedName>
        <fullName evidence="1">Uncharacterized protein</fullName>
    </submittedName>
</protein>
<name>A0AB73MXN8_9XANT</name>
<comment type="caution">
    <text evidence="1">The sequence shown here is derived from an EMBL/GenBank/DDBJ whole genome shotgun (WGS) entry which is preliminary data.</text>
</comment>
<gene>
    <name evidence="1" type="ORF">Xclt_21245</name>
</gene>
<accession>A0AB73MXN8</accession>
<evidence type="ECO:0000313" key="1">
    <source>
        <dbReference type="EMBL" id="OOW75799.1"/>
    </source>
</evidence>
<evidence type="ECO:0000313" key="2">
    <source>
        <dbReference type="Proteomes" id="UP000190210"/>
    </source>
</evidence>
<dbReference type="EMBL" id="LOKA01000080">
    <property type="protein sequence ID" value="OOW75799.1"/>
    <property type="molecule type" value="Genomic_DNA"/>
</dbReference>
<reference evidence="1 2" key="1">
    <citation type="submission" date="2015-12" db="EMBL/GenBank/DDBJ databases">
        <authorList>
            <person name="Bansal K."/>
            <person name="Midha S."/>
            <person name="Patil P.B."/>
        </authorList>
    </citation>
    <scope>NUCLEOTIDE SEQUENCE [LARGE SCALE GENOMIC DNA]</scope>
    <source>
        <strain evidence="1 2">LMG9045</strain>
    </source>
</reference>
<proteinExistence type="predicted"/>
<dbReference type="AlphaFoldDB" id="A0AB73MXN8"/>
<sequence length="116" mass="13218">MSKLLIYIGEDRKFDFKKTVADISGIDGVSNQRVGEFIGAVFECDYVWNSQSTIVRISPELETITVEGIEDCALKFAIELQKKTNFELHVIDMDYSFNLSLMSFETVSDFRAEIES</sequence>
<dbReference type="Proteomes" id="UP000190210">
    <property type="component" value="Unassembled WGS sequence"/>
</dbReference>